<reference evidence="2 3" key="1">
    <citation type="submission" date="2024-04" db="EMBL/GenBank/DDBJ databases">
        <title>Phyllosticta paracitricarpa is synonymous to the EU quarantine fungus P. citricarpa based on phylogenomic analyses.</title>
        <authorList>
            <consortium name="Lawrence Berkeley National Laboratory"/>
            <person name="Van ingen-buijs V.A."/>
            <person name="Van westerhoven A.C."/>
            <person name="Haridas S."/>
            <person name="Skiadas P."/>
            <person name="Martin F."/>
            <person name="Groenewald J.Z."/>
            <person name="Crous P.W."/>
            <person name="Seidl M.F."/>
        </authorList>
    </citation>
    <scope>NUCLEOTIDE SEQUENCE [LARGE SCALE GENOMIC DNA]</scope>
    <source>
        <strain evidence="2 3">CPC 17464</strain>
    </source>
</reference>
<proteinExistence type="predicted"/>
<gene>
    <name evidence="2" type="ORF">J3D65DRAFT_278605</name>
</gene>
<feature type="compositionally biased region" description="Pro residues" evidence="1">
    <location>
        <begin position="150"/>
        <end position="161"/>
    </location>
</feature>
<keyword evidence="3" id="KW-1185">Reference proteome</keyword>
<evidence type="ECO:0000256" key="1">
    <source>
        <dbReference type="SAM" id="MobiDB-lite"/>
    </source>
</evidence>
<organism evidence="2 3">
    <name type="scientific">Phyllosticta citribraziliensis</name>
    <dbReference type="NCBI Taxonomy" id="989973"/>
    <lineage>
        <taxon>Eukaryota</taxon>
        <taxon>Fungi</taxon>
        <taxon>Dikarya</taxon>
        <taxon>Ascomycota</taxon>
        <taxon>Pezizomycotina</taxon>
        <taxon>Dothideomycetes</taxon>
        <taxon>Dothideomycetes incertae sedis</taxon>
        <taxon>Botryosphaeriales</taxon>
        <taxon>Phyllostictaceae</taxon>
        <taxon>Phyllosticta</taxon>
    </lineage>
</organism>
<dbReference type="Proteomes" id="UP001360953">
    <property type="component" value="Unassembled WGS sequence"/>
</dbReference>
<dbReference type="EMBL" id="JBBPEH010000004">
    <property type="protein sequence ID" value="KAK7539400.1"/>
    <property type="molecule type" value="Genomic_DNA"/>
</dbReference>
<dbReference type="RefSeq" id="XP_066656671.1">
    <property type="nucleotide sequence ID" value="XM_066795041.1"/>
</dbReference>
<accession>A0ABR1LZB3</accession>
<evidence type="ECO:0000313" key="2">
    <source>
        <dbReference type="EMBL" id="KAK7539400.1"/>
    </source>
</evidence>
<comment type="caution">
    <text evidence="2">The sequence shown here is derived from an EMBL/GenBank/DDBJ whole genome shotgun (WGS) entry which is preliminary data.</text>
</comment>
<name>A0ABR1LZB3_9PEZI</name>
<dbReference type="GeneID" id="92027947"/>
<evidence type="ECO:0000313" key="3">
    <source>
        <dbReference type="Proteomes" id="UP001360953"/>
    </source>
</evidence>
<sequence>MLGCSGLCMRPGQDAWRVKYEVVVENRTHGHGRRVVSSRAGKSALNDDGDGEVACVPGWPSSWIFVCLVQTRSSPKHRRAGGVERETWSRGQEAKKEIREGRDAEVMLSVMVLIFFDVLVYSVQIARAWQLRPVPRRAAALKLDRQQNSPPTPLTNYSPPPLVASRASSALPVFANCATPSTTWAQRLGIEDQPAFDEQKRFYSSSFACRGQGHSRARMNARLARAVPG</sequence>
<feature type="region of interest" description="Disordered" evidence="1">
    <location>
        <begin position="142"/>
        <end position="161"/>
    </location>
</feature>
<protein>
    <submittedName>
        <fullName evidence="2">Uncharacterized protein</fullName>
    </submittedName>
</protein>